<dbReference type="Gene3D" id="3.40.50.1360">
    <property type="match status" value="1"/>
</dbReference>
<keyword evidence="3" id="KW-0238">DNA-binding</keyword>
<dbReference type="GO" id="GO:0003677">
    <property type="term" value="F:DNA binding"/>
    <property type="evidence" value="ECO:0007669"/>
    <property type="project" value="UniProtKB-KW"/>
</dbReference>
<dbReference type="SUPFAM" id="SSF100950">
    <property type="entry name" value="NagB/RpiA/CoA transferase-like"/>
    <property type="match status" value="1"/>
</dbReference>
<reference evidence="6 7" key="1">
    <citation type="submission" date="2021-06" db="EMBL/GenBank/DDBJ databases">
        <title>Genome-based taxonomic framework of Microbacterium strains isolated from marine environment, the description of four new species and reclassification of four preexisting species.</title>
        <authorList>
            <person name="Lee S.D."/>
            <person name="Kim S.-M."/>
            <person name="Byeon Y.-S."/>
            <person name="Yang H.L."/>
            <person name="Kim I.S."/>
        </authorList>
    </citation>
    <scope>NUCLEOTIDE SEQUENCE [LARGE SCALE GENOMIC DNA]</scope>
    <source>
        <strain evidence="6 7">KACC 20514</strain>
    </source>
</reference>
<evidence type="ECO:0000313" key="7">
    <source>
        <dbReference type="Proteomes" id="UP001183582"/>
    </source>
</evidence>
<dbReference type="PANTHER" id="PTHR34294">
    <property type="entry name" value="TRANSCRIPTIONAL REGULATOR-RELATED"/>
    <property type="match status" value="1"/>
</dbReference>
<dbReference type="PANTHER" id="PTHR34294:SF1">
    <property type="entry name" value="TRANSCRIPTIONAL REGULATOR LSRR"/>
    <property type="match status" value="1"/>
</dbReference>
<evidence type="ECO:0000256" key="4">
    <source>
        <dbReference type="ARBA" id="ARBA00023163"/>
    </source>
</evidence>
<gene>
    <name evidence="6" type="ORF">KZC50_06645</name>
</gene>
<accession>A0AAJ2LW30</accession>
<comment type="similarity">
    <text evidence="1">Belongs to the SorC transcriptional regulatory family.</text>
</comment>
<dbReference type="GeneID" id="301457894"/>
<protein>
    <submittedName>
        <fullName evidence="6">Transcriptional regulator</fullName>
    </submittedName>
</protein>
<organism evidence="6 7">
    <name type="scientific">Microbacterium aurantiacum</name>
    <dbReference type="NCBI Taxonomy" id="162393"/>
    <lineage>
        <taxon>Bacteria</taxon>
        <taxon>Bacillati</taxon>
        <taxon>Actinomycetota</taxon>
        <taxon>Actinomycetes</taxon>
        <taxon>Micrococcales</taxon>
        <taxon>Microbacteriaceae</taxon>
        <taxon>Microbacterium</taxon>
    </lineage>
</organism>
<sequence>MARARSNPSDDLTVEERSRLLAVARRFYLEDRSKIEIAAELDISRFKVARMIELARAQGLVTITLNDDGALDWDLSQQLAEHLGLSEVVVVHANGDDAQVRHRVATAGAEFLSSTLRDGEVLGMAWGRTLSALTTALPRLPRMSIVQLTGAAGSDLGQSPVELVRLIAQNSGGSAHPIFAPLVVETAETARSLRQQPDIARAIAMFTDVTTALVSVGSWNPPDSQLYEFLPSAERDDLVQRGVAAEVSATLLSADGTAVADDFADRTIAVTSAQLRAIPRVLAVAAGARKAGAVAAVARAGLITGLVTDHSLAEAALAGPPARRRAGA</sequence>
<dbReference type="GO" id="GO:0030246">
    <property type="term" value="F:carbohydrate binding"/>
    <property type="evidence" value="ECO:0007669"/>
    <property type="project" value="InterPro"/>
</dbReference>
<comment type="caution">
    <text evidence="6">The sequence shown here is derived from an EMBL/GenBank/DDBJ whole genome shotgun (WGS) entry which is preliminary data.</text>
</comment>
<evidence type="ECO:0000256" key="2">
    <source>
        <dbReference type="ARBA" id="ARBA00023015"/>
    </source>
</evidence>
<keyword evidence="4" id="KW-0804">Transcription</keyword>
<keyword evidence="2" id="KW-0805">Transcription regulation</keyword>
<dbReference type="RefSeq" id="WP_310891104.1">
    <property type="nucleotide sequence ID" value="NZ_BAAAGR010000001.1"/>
</dbReference>
<dbReference type="InterPro" id="IPR037171">
    <property type="entry name" value="NagB/RpiA_transferase-like"/>
</dbReference>
<dbReference type="InterPro" id="IPR007324">
    <property type="entry name" value="Sugar-bd_dom_put"/>
</dbReference>
<evidence type="ECO:0000259" key="5">
    <source>
        <dbReference type="Pfam" id="PF04198"/>
    </source>
</evidence>
<dbReference type="InterPro" id="IPR036388">
    <property type="entry name" value="WH-like_DNA-bd_sf"/>
</dbReference>
<dbReference type="Pfam" id="PF04198">
    <property type="entry name" value="Sugar-bind"/>
    <property type="match status" value="1"/>
</dbReference>
<dbReference type="Gene3D" id="1.10.10.10">
    <property type="entry name" value="Winged helix-like DNA-binding domain superfamily/Winged helix DNA-binding domain"/>
    <property type="match status" value="1"/>
</dbReference>
<dbReference type="InterPro" id="IPR051054">
    <property type="entry name" value="SorC_transcr_regulators"/>
</dbReference>
<evidence type="ECO:0000256" key="1">
    <source>
        <dbReference type="ARBA" id="ARBA00010466"/>
    </source>
</evidence>
<evidence type="ECO:0000313" key="6">
    <source>
        <dbReference type="EMBL" id="MDS0245292.1"/>
    </source>
</evidence>
<dbReference type="Proteomes" id="UP001183582">
    <property type="component" value="Unassembled WGS sequence"/>
</dbReference>
<name>A0AAJ2LW30_9MICO</name>
<feature type="domain" description="Sugar-binding" evidence="5">
    <location>
        <begin position="73"/>
        <end position="317"/>
    </location>
</feature>
<proteinExistence type="inferred from homology"/>
<evidence type="ECO:0000256" key="3">
    <source>
        <dbReference type="ARBA" id="ARBA00023125"/>
    </source>
</evidence>
<dbReference type="EMBL" id="JAHWXH010000001">
    <property type="protein sequence ID" value="MDS0245292.1"/>
    <property type="molecule type" value="Genomic_DNA"/>
</dbReference>
<dbReference type="AlphaFoldDB" id="A0AAJ2LW30"/>